<dbReference type="GO" id="GO:0003676">
    <property type="term" value="F:nucleic acid binding"/>
    <property type="evidence" value="ECO:0007669"/>
    <property type="project" value="InterPro"/>
</dbReference>
<evidence type="ECO:0000313" key="4">
    <source>
        <dbReference type="Proteomes" id="UP000282892"/>
    </source>
</evidence>
<dbReference type="SUPFAM" id="SSF64182">
    <property type="entry name" value="DHH phosphoesterases"/>
    <property type="match status" value="1"/>
</dbReference>
<dbReference type="EMBL" id="CP022572">
    <property type="protein sequence ID" value="AZU62941.1"/>
    <property type="molecule type" value="Genomic_DNA"/>
</dbReference>
<gene>
    <name evidence="3" type="ORF">CHR53_17725</name>
</gene>
<dbReference type="Gene3D" id="3.10.310.30">
    <property type="match status" value="1"/>
</dbReference>
<dbReference type="STRING" id="1193713.GCA_001636315_00379"/>
<proteinExistence type="predicted"/>
<dbReference type="InterPro" id="IPR003156">
    <property type="entry name" value="DHHA1_dom"/>
</dbReference>
<protein>
    <submittedName>
        <fullName evidence="3">Oligoribonuclease</fullName>
    </submittedName>
</protein>
<dbReference type="Pfam" id="PF02272">
    <property type="entry name" value="DHHA1"/>
    <property type="match status" value="1"/>
</dbReference>
<reference evidence="3 4" key="1">
    <citation type="submission" date="2017-07" db="EMBL/GenBank/DDBJ databases">
        <title>The complete genome sequence of Bacillus mesonae strain H20-5, an efficient strain improving plant abiotic stress resistance.</title>
        <authorList>
            <person name="Kim S.Y."/>
            <person name="Song H."/>
            <person name="Sang M.K."/>
            <person name="Weon H.-Y."/>
            <person name="Song J."/>
        </authorList>
    </citation>
    <scope>NUCLEOTIDE SEQUENCE [LARGE SCALE GENOMIC DNA]</scope>
    <source>
        <strain evidence="3 4">H20-5</strain>
    </source>
</reference>
<feature type="domain" description="DHHA1" evidence="1">
    <location>
        <begin position="221"/>
        <end position="299"/>
    </location>
</feature>
<dbReference type="RefSeq" id="WP_066384286.1">
    <property type="nucleotide sequence ID" value="NZ_CP022572.1"/>
</dbReference>
<dbReference type="KEGG" id="nmk:CHR53_17725"/>
<evidence type="ECO:0000313" key="3">
    <source>
        <dbReference type="EMBL" id="AZU62941.1"/>
    </source>
</evidence>
<sequence>MVKLFTDIDLDGLGCGVIAKIAFGEQAKVSYCSYRNLNQRVDAFISNHENDKEDTYITDLAVNMEIEKKLAERYNAGKHIRVIDHHVTAMHFNQYEWGNVNPEYENGKKTCATSLFYDYLIEHGMMERNQTLEEFIDLVRQYDTWEWDENNNLAAKRLNDLFYIMNREQFEEEMIKRISGNKGSFTFTDTETMILDIEEKKIQRYIQSKSRQMVQSFIGEYCVGIVHAEQHLSELGNALNNLNPHLDMIALLNVGTKKIGFRTIHDDVNVAEFAKTYGGGGHPKASGADLSADVFKAFVVDVFDQHPPKLDADRNEFNVKDSLYAISYQNHQNEISFILPKDGIFEIVHRGKRLGQSFSSFNEAERFIKRNYASWLRYDQEYLPQLAALFKISLNELKENYQEIISNQLMDIIG</sequence>
<evidence type="ECO:0000259" key="1">
    <source>
        <dbReference type="Pfam" id="PF02272"/>
    </source>
</evidence>
<dbReference type="Proteomes" id="UP000282892">
    <property type="component" value="Chromosome"/>
</dbReference>
<dbReference type="InterPro" id="IPR058608">
    <property type="entry name" value="NrnB_C"/>
</dbReference>
<dbReference type="OrthoDB" id="2035301at2"/>
<dbReference type="PANTHER" id="PTHR42146">
    <property type="entry name" value="3',5'-CYCLIC-NUCLEOTIDE PHOSPHODIESTERASE"/>
    <property type="match status" value="1"/>
</dbReference>
<organism evidence="3 4">
    <name type="scientific">Neobacillus mesonae</name>
    <dbReference type="NCBI Taxonomy" id="1193713"/>
    <lineage>
        <taxon>Bacteria</taxon>
        <taxon>Bacillati</taxon>
        <taxon>Bacillota</taxon>
        <taxon>Bacilli</taxon>
        <taxon>Bacillales</taxon>
        <taxon>Bacillaceae</taxon>
        <taxon>Neobacillus</taxon>
    </lineage>
</organism>
<keyword evidence="4" id="KW-1185">Reference proteome</keyword>
<evidence type="ECO:0000259" key="2">
    <source>
        <dbReference type="Pfam" id="PF26386"/>
    </source>
</evidence>
<dbReference type="PANTHER" id="PTHR42146:SF1">
    <property type="entry name" value="OLIGORIBONUCLEASE NRNB"/>
    <property type="match status" value="1"/>
</dbReference>
<dbReference type="AlphaFoldDB" id="A0A3T0I0S0"/>
<feature type="domain" description="Oligoribonuclease NrnB C-terminal" evidence="2">
    <location>
        <begin position="326"/>
        <end position="392"/>
    </location>
</feature>
<dbReference type="InterPro" id="IPR052968">
    <property type="entry name" value="Nucleotide_metab_enz"/>
</dbReference>
<dbReference type="Pfam" id="PF26386">
    <property type="entry name" value="NrnB_C"/>
    <property type="match status" value="1"/>
</dbReference>
<name>A0A3T0I0S0_9BACI</name>
<accession>A0A3T0I0S0</accession>
<dbReference type="InterPro" id="IPR038763">
    <property type="entry name" value="DHH_sf"/>
</dbReference>